<accession>J7S648</accession>
<dbReference type="OrthoDB" id="278212at2759"/>
<protein>
    <recommendedName>
        <fullName evidence="3">Mitochondrial acidic protein MAM33</fullName>
    </recommendedName>
</protein>
<evidence type="ECO:0008006" key="3">
    <source>
        <dbReference type="Google" id="ProtNLM"/>
    </source>
</evidence>
<dbReference type="STRING" id="1071383.J7S648"/>
<dbReference type="PANTHER" id="PTHR10826">
    <property type="entry name" value="COMPLEMENT COMPONENT 1"/>
    <property type="match status" value="1"/>
</dbReference>
<dbReference type="AlphaFoldDB" id="J7S648"/>
<dbReference type="PANTHER" id="PTHR10826:SF1">
    <property type="entry name" value="COMPLEMENT COMPONENT 1 Q SUBCOMPONENT-BINDING PROTEIN, MITOCHONDRIAL"/>
    <property type="match status" value="1"/>
</dbReference>
<dbReference type="EMBL" id="HE978316">
    <property type="protein sequence ID" value="CCK69526.1"/>
    <property type="molecule type" value="Genomic_DNA"/>
</dbReference>
<dbReference type="HOGENOM" id="CLU_072692_0_1_1"/>
<evidence type="ECO:0000313" key="2">
    <source>
        <dbReference type="Proteomes" id="UP000006310"/>
    </source>
</evidence>
<dbReference type="Pfam" id="PF02330">
    <property type="entry name" value="MAM33"/>
    <property type="match status" value="1"/>
</dbReference>
<dbReference type="InterPro" id="IPR003428">
    <property type="entry name" value="MAM33"/>
</dbReference>
<name>J7S648_HUIN7</name>
<dbReference type="GO" id="GO:0042256">
    <property type="term" value="P:cytosolic ribosome assembly"/>
    <property type="evidence" value="ECO:0007669"/>
    <property type="project" value="TreeGrafter"/>
</dbReference>
<dbReference type="RefSeq" id="XP_022463772.1">
    <property type="nucleotide sequence ID" value="XM_022607147.1"/>
</dbReference>
<reference evidence="2" key="2">
    <citation type="submission" date="2012-08" db="EMBL/GenBank/DDBJ databases">
        <title>Genome sequence of Kazachstania naganishii.</title>
        <authorList>
            <person name="Gordon J.L."/>
            <person name="Armisen D."/>
            <person name="Proux-Wera E."/>
            <person name="OhEigeartaigh S.S."/>
            <person name="Byrne K.P."/>
            <person name="Wolfe K.H."/>
        </authorList>
    </citation>
    <scope>NUCLEOTIDE SEQUENCE [LARGE SCALE GENOMIC DNA]</scope>
    <source>
        <strain evidence="2">ATCC MYA-139 / BCRC 22969 / CBS 8797 / CCRC 22969 / KCTC 17520 / NBRC 10181 / NCYC 3082</strain>
    </source>
</reference>
<dbReference type="InterPro" id="IPR036561">
    <property type="entry name" value="MAM33_sf"/>
</dbReference>
<dbReference type="SUPFAM" id="SSF54529">
    <property type="entry name" value="Mitochondrial glycoprotein MAM33-like"/>
    <property type="match status" value="1"/>
</dbReference>
<dbReference type="GO" id="GO:0009060">
    <property type="term" value="P:aerobic respiration"/>
    <property type="evidence" value="ECO:0007669"/>
    <property type="project" value="EnsemblFungi"/>
</dbReference>
<dbReference type="KEGG" id="kng:KNAG_0C04240"/>
<reference evidence="1 2" key="1">
    <citation type="journal article" date="2011" name="Proc. Natl. Acad. Sci. U.S.A.">
        <title>Evolutionary erosion of yeast sex chromosomes by mating-type switching accidents.</title>
        <authorList>
            <person name="Gordon J.L."/>
            <person name="Armisen D."/>
            <person name="Proux-Wera E."/>
            <person name="Oheigeartaigh S.S."/>
            <person name="Byrne K.P."/>
            <person name="Wolfe K.H."/>
        </authorList>
    </citation>
    <scope>NUCLEOTIDE SEQUENCE [LARGE SCALE GENOMIC DNA]</scope>
    <source>
        <strain evidence="2">ATCC MYA-139 / BCRC 22969 / CBS 8797 / CCRC 22969 / KCTC 17520 / NBRC 10181 / NCYC 3082</strain>
    </source>
</reference>
<dbReference type="GO" id="GO:1902775">
    <property type="term" value="P:mitochondrial large ribosomal subunit assembly"/>
    <property type="evidence" value="ECO:0007669"/>
    <property type="project" value="EnsemblFungi"/>
</dbReference>
<dbReference type="GO" id="GO:0097177">
    <property type="term" value="F:mitochondrial ribosome binding"/>
    <property type="evidence" value="ECO:0007669"/>
    <property type="project" value="EnsemblFungi"/>
</dbReference>
<sequence>MFLSVLRRAATKTPVCAITRTTAVSQSLKRLTVTSAPVRTFLTTQVRGDQQRQNVSDILKSEIKVETESFSDEVPALFKDYLTKYKFDVVENKGQNEAQIVRKTDNGETVRVFFDVAQVANLPFDEAPVEENLADDDAGEEDFDSMADNFANVNVVVAKESDGSALSFDLLMNLQDRSFFVDSITPYTSAELALDDTAEAQVKKDAVYHGPPFSNLDEELQETLEIYLESRGINEELASFISAYSEFKEGAEYVSWLQNMKRFFD</sequence>
<evidence type="ECO:0000313" key="1">
    <source>
        <dbReference type="EMBL" id="CCK69526.1"/>
    </source>
</evidence>
<organism evidence="1 2">
    <name type="scientific">Huiozyma naganishii (strain ATCC MYA-139 / BCRC 22969 / CBS 8797 / KCTC 17520 / NBRC 10181 / NCYC 3082 / Yp74L-3)</name>
    <name type="common">Yeast</name>
    <name type="synonym">Kazachstania naganishii</name>
    <dbReference type="NCBI Taxonomy" id="1071383"/>
    <lineage>
        <taxon>Eukaryota</taxon>
        <taxon>Fungi</taxon>
        <taxon>Dikarya</taxon>
        <taxon>Ascomycota</taxon>
        <taxon>Saccharomycotina</taxon>
        <taxon>Saccharomycetes</taxon>
        <taxon>Saccharomycetales</taxon>
        <taxon>Saccharomycetaceae</taxon>
        <taxon>Huiozyma</taxon>
    </lineage>
</organism>
<dbReference type="GeneID" id="34525206"/>
<gene>
    <name evidence="1" type="primary">KNAG0C04240</name>
    <name evidence="1" type="ordered locus">KNAG_0C04240</name>
</gene>
<dbReference type="OMA" id="CEYMMSK"/>
<proteinExistence type="predicted"/>
<dbReference type="eggNOG" id="KOG2536">
    <property type="taxonomic scope" value="Eukaryota"/>
</dbReference>
<dbReference type="Proteomes" id="UP000006310">
    <property type="component" value="Chromosome 3"/>
</dbReference>
<dbReference type="GO" id="GO:0005759">
    <property type="term" value="C:mitochondrial matrix"/>
    <property type="evidence" value="ECO:0007669"/>
    <property type="project" value="EnsemblFungi"/>
</dbReference>
<keyword evidence="2" id="KW-1185">Reference proteome</keyword>
<dbReference type="Gene3D" id="3.10.280.10">
    <property type="entry name" value="Mitochondrial glycoprotein"/>
    <property type="match status" value="1"/>
</dbReference>